<organism evidence="3 4">
    <name type="scientific">Cryptolaemus montrouzieri</name>
    <dbReference type="NCBI Taxonomy" id="559131"/>
    <lineage>
        <taxon>Eukaryota</taxon>
        <taxon>Metazoa</taxon>
        <taxon>Ecdysozoa</taxon>
        <taxon>Arthropoda</taxon>
        <taxon>Hexapoda</taxon>
        <taxon>Insecta</taxon>
        <taxon>Pterygota</taxon>
        <taxon>Neoptera</taxon>
        <taxon>Endopterygota</taxon>
        <taxon>Coleoptera</taxon>
        <taxon>Polyphaga</taxon>
        <taxon>Cucujiformia</taxon>
        <taxon>Coccinelloidea</taxon>
        <taxon>Coccinellidae</taxon>
        <taxon>Scymninae</taxon>
        <taxon>Scymnini</taxon>
        <taxon>Cryptolaemus</taxon>
    </lineage>
</organism>
<protein>
    <submittedName>
        <fullName evidence="3">Uncharacterized protein</fullName>
    </submittedName>
</protein>
<proteinExistence type="predicted"/>
<feature type="signal peptide" evidence="2">
    <location>
        <begin position="1"/>
        <end position="19"/>
    </location>
</feature>
<accession>A0ABD2P6S9</accession>
<sequence>MNKIIFLSSFLLLVAVVTSDDSVIQKRSVCGASCDKNCDGSNCSSECSSSCSKPCNRRCRNREDCNKCEKDEETIPTEKTKETIIIPPNNTGATATKNHNEVKNDYNVDINPNITMTNTITNVNNISNPINITSTNINTIRVTSEDSRRTETNITSTGGCSGSNKSSSCREDRKIIVIPLSYPQRQLPQINIAPPPPPKVIVQPVPQPPKVIYQPIPQPPVIMPIAQYTAPPVRQVIMPNPPMQTFVPQPLPTQQRQQIIVPTSQSLPQIPFYVQPQQNLIPIPDYSWNVQQYMQRNSMQQVLPGPCTSQSCSSCFNQPCASQIQQSSYYPWQTQGYGNGFQYVMTSPNEAIRDIPQNNGYYQLQQPENSFLFKNQNPKKKV</sequence>
<dbReference type="Proteomes" id="UP001516400">
    <property type="component" value="Unassembled WGS sequence"/>
</dbReference>
<comment type="caution">
    <text evidence="3">The sequence shown here is derived from an EMBL/GenBank/DDBJ whole genome shotgun (WGS) entry which is preliminary data.</text>
</comment>
<reference evidence="3 4" key="1">
    <citation type="journal article" date="2021" name="BMC Biol.">
        <title>Horizontally acquired antibacterial genes associated with adaptive radiation of ladybird beetles.</title>
        <authorList>
            <person name="Li H.S."/>
            <person name="Tang X.F."/>
            <person name="Huang Y.H."/>
            <person name="Xu Z.Y."/>
            <person name="Chen M.L."/>
            <person name="Du X.Y."/>
            <person name="Qiu B.Y."/>
            <person name="Chen P.T."/>
            <person name="Zhang W."/>
            <person name="Slipinski A."/>
            <person name="Escalona H.E."/>
            <person name="Waterhouse R.M."/>
            <person name="Zwick A."/>
            <person name="Pang H."/>
        </authorList>
    </citation>
    <scope>NUCLEOTIDE SEQUENCE [LARGE SCALE GENOMIC DNA]</scope>
    <source>
        <strain evidence="3">SYSU2018</strain>
    </source>
</reference>
<name>A0ABD2P6S9_9CUCU</name>
<feature type="chain" id="PRO_5044792869" evidence="2">
    <location>
        <begin position="20"/>
        <end position="382"/>
    </location>
</feature>
<evidence type="ECO:0000256" key="2">
    <source>
        <dbReference type="SAM" id="SignalP"/>
    </source>
</evidence>
<dbReference type="AlphaFoldDB" id="A0ABD2P6S9"/>
<gene>
    <name evidence="3" type="ORF">HHI36_000701</name>
</gene>
<evidence type="ECO:0000256" key="1">
    <source>
        <dbReference type="SAM" id="MobiDB-lite"/>
    </source>
</evidence>
<keyword evidence="2" id="KW-0732">Signal</keyword>
<feature type="compositionally biased region" description="Low complexity" evidence="1">
    <location>
        <begin position="155"/>
        <end position="167"/>
    </location>
</feature>
<keyword evidence="4" id="KW-1185">Reference proteome</keyword>
<evidence type="ECO:0000313" key="3">
    <source>
        <dbReference type="EMBL" id="KAL3286190.1"/>
    </source>
</evidence>
<feature type="region of interest" description="Disordered" evidence="1">
    <location>
        <begin position="148"/>
        <end position="167"/>
    </location>
</feature>
<evidence type="ECO:0000313" key="4">
    <source>
        <dbReference type="Proteomes" id="UP001516400"/>
    </source>
</evidence>
<dbReference type="EMBL" id="JABFTP020000185">
    <property type="protein sequence ID" value="KAL3286190.1"/>
    <property type="molecule type" value="Genomic_DNA"/>
</dbReference>